<dbReference type="GO" id="GO:0071897">
    <property type="term" value="P:DNA biosynthetic process"/>
    <property type="evidence" value="ECO:0007669"/>
    <property type="project" value="UniProtKB-ARBA"/>
</dbReference>
<evidence type="ECO:0000313" key="5">
    <source>
        <dbReference type="Proteomes" id="UP000504634"/>
    </source>
</evidence>
<name>A0A6J2TWZ8_DROLE</name>
<dbReference type="InterPro" id="IPR001878">
    <property type="entry name" value="Znf_CCHC"/>
</dbReference>
<feature type="region of interest" description="Disordered" evidence="2">
    <location>
        <begin position="1"/>
        <end position="45"/>
    </location>
</feature>
<dbReference type="PROSITE" id="PS50158">
    <property type="entry name" value="ZF_CCHC"/>
    <property type="match status" value="1"/>
</dbReference>
<evidence type="ECO:0000313" key="6">
    <source>
        <dbReference type="RefSeq" id="XP_030380654.1"/>
    </source>
</evidence>
<dbReference type="SUPFAM" id="SSF56672">
    <property type="entry name" value="DNA/RNA polymerases"/>
    <property type="match status" value="1"/>
</dbReference>
<dbReference type="Pfam" id="PF18701">
    <property type="entry name" value="DUF5641"/>
    <property type="match status" value="1"/>
</dbReference>
<organism evidence="5 6">
    <name type="scientific">Drosophila lebanonensis</name>
    <name type="common">Fruit fly</name>
    <name type="synonym">Scaptodrosophila lebanonensis</name>
    <dbReference type="NCBI Taxonomy" id="7225"/>
    <lineage>
        <taxon>Eukaryota</taxon>
        <taxon>Metazoa</taxon>
        <taxon>Ecdysozoa</taxon>
        <taxon>Arthropoda</taxon>
        <taxon>Hexapoda</taxon>
        <taxon>Insecta</taxon>
        <taxon>Pterygota</taxon>
        <taxon>Neoptera</taxon>
        <taxon>Endopterygota</taxon>
        <taxon>Diptera</taxon>
        <taxon>Brachycera</taxon>
        <taxon>Muscomorpha</taxon>
        <taxon>Ephydroidea</taxon>
        <taxon>Drosophilidae</taxon>
        <taxon>Scaptodrosophila</taxon>
    </lineage>
</organism>
<dbReference type="PANTHER" id="PTHR47331:SF5">
    <property type="entry name" value="RIBONUCLEASE H"/>
    <property type="match status" value="1"/>
</dbReference>
<protein>
    <submittedName>
        <fullName evidence="6">Uncharacterized protein LOC115628611</fullName>
    </submittedName>
</protein>
<feature type="domain" description="CCHC-type" evidence="3">
    <location>
        <begin position="371"/>
        <end position="384"/>
    </location>
</feature>
<dbReference type="GO" id="GO:0042575">
    <property type="term" value="C:DNA polymerase complex"/>
    <property type="evidence" value="ECO:0007669"/>
    <property type="project" value="UniProtKB-ARBA"/>
</dbReference>
<keyword evidence="1" id="KW-0863">Zinc-finger</keyword>
<dbReference type="InterPro" id="IPR040676">
    <property type="entry name" value="DUF5641"/>
</dbReference>
<dbReference type="GO" id="GO:0015074">
    <property type="term" value="P:DNA integration"/>
    <property type="evidence" value="ECO:0007669"/>
    <property type="project" value="InterPro"/>
</dbReference>
<dbReference type="InterPro" id="IPR012337">
    <property type="entry name" value="RNaseH-like_sf"/>
</dbReference>
<dbReference type="RefSeq" id="XP_030380654.1">
    <property type="nucleotide sequence ID" value="XM_030524794.1"/>
</dbReference>
<feature type="domain" description="Integrase catalytic" evidence="4">
    <location>
        <begin position="1424"/>
        <end position="1610"/>
    </location>
</feature>
<dbReference type="PANTHER" id="PTHR47331">
    <property type="entry name" value="PHD-TYPE DOMAIN-CONTAINING PROTEIN"/>
    <property type="match status" value="1"/>
</dbReference>
<sequence length="1735" mass="198642">MNRYNLRNKPNKMSSSEDDILDATMRDNSNVKEDNEKPSTSKAVVQKRDEISDDLAAVIVGLKELTTMVKQGQQDIVNMNHRFTENRLEDKQKNLTPLSINQFNPECVNVGSNNANPNLSVSHTVTNTTAMPAVSTVKIYDLPMFSGSAEQWPLFIANFNDTTEEFNYTNRQNLIRLQKCLTGEAKETVAAMLIYPDDVPTVIEELKFRFGRPEILVRSQIAMIREFPKISINKLDQVIVLSTKVRGVVAFLSSANCTKHLENPILLDELISKLPMDAQIDWIRHADSLSVNPSVAEFSTWLSSFARIISRLPIAENAIKQKNVKTILHTNYIEKKCLLCNENHTLSDCKSWCDDTDITARWDIAKANHLCFSCLSKGHSMRDCDSKMKCDIGGCTRVHHKTLHSALVKSQPTFNKTSSPVTEKTTPMFTCSTTSGLLSQYFKIIPVVLYGPNGRYETFAMFDEGSAVTLLEENMAKTLGLTGQRQALNLQWYDQNIITEMSVKTSFEIADSKDKVRYTIKGAQTVHKLNLPRQSFQRHQYKHLRNLPIVDYKDAKPSLLIGLDNAHLGLSRTCIVNGATQPIGLYTKLGWLAYGPTNHKTDTSFVMHIKTDSLHELVKQYFSTEHFGTNDLQLLESKDNIRAREILCDTTIQVDNRFQIGLLWKENVQLPNSYKMAERRLLGIEKKMQRDEIYAEKYRNEMNKYLEKGYARKLMPEEIENESKRVWYLPHFSVQTVHKPEKLRIVFDAAATVDGVSLNTSLLKGPEVTNPLIAILLQFRNGAIGVAADIKEMFSQIRIQPDDQQAQRFLWRDGLTSQPIQHYAMTSLIFGAVCSPYCAEYIKNKNAAIYQEQKPEAVAAILERHYVDDLVISFDQEEAAIRICHDIVEVHRRGGFELRNFISNSTLLQEVLNKTPIETSVVNVEGKGADDKILGMYWNTTTDSFEFKTKFHRIAAEVMQGRRIPTKRELLGIVMAVYDPFGLIADFCIFAKILTQKTWSRRIQWDEVLPGELQDEWGHWWTALQNMQEFRKPRCYSPNLSRSNYIELHIFVDASQSAFAAAAYLRIVYGSQTDVAFVIGKTRLAPTKLLSIPRLELQAAVLGVRLNKLVVKHQQFKLHKTVFWSDSKTVLQWLHSKDRKFKPYVAHRVTEILSISHADQWRWVPSAENPADTATRQVAVPKINHNSMWLTGPEFLKKSSNQWPKTISEPQSGILEEEIETKTVLSCQVSEPIVKFIKFSSLSRLIRVFAWVLRAKHNLVYRTSMKKSERIPPLSSTELVDAENMLCKIVQQEVYSDEVSTLRQKQLLPKTSSIYRLSPYLEEDGLLRLSGRIDEAYYLPFGARRPIILPRSHLFSSLIMQHFHNKYHHQNIAVIINECRQKYWIPDARGLLKRVQKTCNRCIIDRSQPRQPLMGQHPIDRLTPYVRPFSYCGVDLFGPINVTIGRRCEKRWVTIFTCLTIRATHLEMVENLSTDAFIISLRNFINRRGVPVVFRSDNGTNFVGAQKELTATDRLLNIETLIDETSAKRIKWIFNSPANPSAGGCWERLIRIVKRLLGKTLKDVAPRVETLRSALIEVENILNSRPLTDLPVDHEDDEPLTPNHFLLGCVNSTQTPYPPENITCLRKQWHIAQSIKDRLWKRWINEYLPQLVCRSKWHDNPEAIKVDDLVIIMDESTPREKWKRGRITKLYPAKDGQIRNVDIRTATSSLRRPVSKLIILKLNCESRSDSPGGGV</sequence>
<evidence type="ECO:0000256" key="1">
    <source>
        <dbReference type="PROSITE-ProRule" id="PRU00047"/>
    </source>
</evidence>
<accession>A0A6J2TWZ8</accession>
<dbReference type="Proteomes" id="UP000504634">
    <property type="component" value="Unplaced"/>
</dbReference>
<dbReference type="InterPro" id="IPR005312">
    <property type="entry name" value="DUF1759"/>
</dbReference>
<dbReference type="InterPro" id="IPR036397">
    <property type="entry name" value="RNaseH_sf"/>
</dbReference>
<dbReference type="Gene3D" id="3.30.70.270">
    <property type="match status" value="1"/>
</dbReference>
<dbReference type="InterPro" id="IPR043128">
    <property type="entry name" value="Rev_trsase/Diguanyl_cyclase"/>
</dbReference>
<dbReference type="OrthoDB" id="7816622at2759"/>
<keyword evidence="1" id="KW-0479">Metal-binding</keyword>
<evidence type="ECO:0000259" key="4">
    <source>
        <dbReference type="PROSITE" id="PS50994"/>
    </source>
</evidence>
<dbReference type="SMART" id="SM00343">
    <property type="entry name" value="ZnF_C2HC"/>
    <property type="match status" value="2"/>
</dbReference>
<feature type="compositionally biased region" description="Basic and acidic residues" evidence="2">
    <location>
        <begin position="29"/>
        <end position="39"/>
    </location>
</feature>
<dbReference type="PROSITE" id="PS50994">
    <property type="entry name" value="INTEGRASE"/>
    <property type="match status" value="1"/>
</dbReference>
<dbReference type="Gene3D" id="3.30.420.10">
    <property type="entry name" value="Ribonuclease H-like superfamily/Ribonuclease H"/>
    <property type="match status" value="1"/>
</dbReference>
<dbReference type="Gene3D" id="3.10.10.10">
    <property type="entry name" value="HIV Type 1 Reverse Transcriptase, subunit A, domain 1"/>
    <property type="match status" value="1"/>
</dbReference>
<dbReference type="Pfam" id="PF03564">
    <property type="entry name" value="DUF1759"/>
    <property type="match status" value="1"/>
</dbReference>
<reference evidence="6" key="1">
    <citation type="submission" date="2025-08" db="UniProtKB">
        <authorList>
            <consortium name="RefSeq"/>
        </authorList>
    </citation>
    <scope>IDENTIFICATION</scope>
    <source>
        <strain evidence="6">11010-0011.00</strain>
        <tissue evidence="6">Whole body</tissue>
    </source>
</reference>
<dbReference type="GO" id="GO:0003676">
    <property type="term" value="F:nucleic acid binding"/>
    <property type="evidence" value="ECO:0007669"/>
    <property type="project" value="InterPro"/>
</dbReference>
<keyword evidence="5" id="KW-1185">Reference proteome</keyword>
<keyword evidence="1" id="KW-0862">Zinc</keyword>
<dbReference type="InterPro" id="IPR008042">
    <property type="entry name" value="Retrotrans_Pao"/>
</dbReference>
<dbReference type="Pfam" id="PF05380">
    <property type="entry name" value="Peptidase_A17"/>
    <property type="match status" value="1"/>
</dbReference>
<dbReference type="GeneID" id="115628611"/>
<dbReference type="SUPFAM" id="SSF53098">
    <property type="entry name" value="Ribonuclease H-like"/>
    <property type="match status" value="1"/>
</dbReference>
<proteinExistence type="predicted"/>
<dbReference type="InterPro" id="IPR001584">
    <property type="entry name" value="Integrase_cat-core"/>
</dbReference>
<evidence type="ECO:0000259" key="3">
    <source>
        <dbReference type="PROSITE" id="PS50158"/>
    </source>
</evidence>
<gene>
    <name evidence="6" type="primary">LOC115628611</name>
</gene>
<evidence type="ECO:0000256" key="2">
    <source>
        <dbReference type="SAM" id="MobiDB-lite"/>
    </source>
</evidence>
<dbReference type="InterPro" id="IPR043502">
    <property type="entry name" value="DNA/RNA_pol_sf"/>
</dbReference>
<dbReference type="GO" id="GO:0008270">
    <property type="term" value="F:zinc ion binding"/>
    <property type="evidence" value="ECO:0007669"/>
    <property type="project" value="UniProtKB-KW"/>
</dbReference>